<protein>
    <submittedName>
        <fullName evidence="1">Uncharacterized protein</fullName>
    </submittedName>
</protein>
<evidence type="ECO:0000313" key="2">
    <source>
        <dbReference type="Proteomes" id="UP000009235"/>
    </source>
</evidence>
<dbReference type="KEGG" id="asd:AS9A_1228"/>
<evidence type="ECO:0000313" key="1">
    <source>
        <dbReference type="EMBL" id="AEF39680.1"/>
    </source>
</evidence>
<dbReference type="EMBL" id="CP002786">
    <property type="protein sequence ID" value="AEF39680.1"/>
    <property type="molecule type" value="Genomic_DNA"/>
</dbReference>
<dbReference type="HOGENOM" id="CLU_3264761_0_0_11"/>
<accession>F6EEI3</accession>
<name>F6EEI3_HOYSD</name>
<organism evidence="1 2">
    <name type="scientific">Hoyosella subflava (strain DSM 45089 / JCM 17490 / NBRC 109087 / DQS3-9A1)</name>
    <name type="common">Amycolicicoccus subflavus</name>
    <dbReference type="NCBI Taxonomy" id="443218"/>
    <lineage>
        <taxon>Bacteria</taxon>
        <taxon>Bacillati</taxon>
        <taxon>Actinomycetota</taxon>
        <taxon>Actinomycetes</taxon>
        <taxon>Mycobacteriales</taxon>
        <taxon>Hoyosellaceae</taxon>
        <taxon>Hoyosella</taxon>
    </lineage>
</organism>
<sequence length="41" mass="4699">MSVVALYARDPHFPILSMMWDMQTHYLTYLIGAPESNLGDN</sequence>
<gene>
    <name evidence="1" type="ordered locus">AS9A_1228</name>
</gene>
<dbReference type="AlphaFoldDB" id="F6EEI3"/>
<dbReference type="Proteomes" id="UP000009235">
    <property type="component" value="Chromosome"/>
</dbReference>
<reference evidence="1 2" key="1">
    <citation type="journal article" date="2011" name="J. Bacteriol.">
        <title>Complete genome sequence of Amycolicicoccus subflavus DQS3-9A1T, an actinomycete isolated from crude oil-polluted soil.</title>
        <authorList>
            <person name="Cai M."/>
            <person name="Chen W.M."/>
            <person name="Nie Y."/>
            <person name="Chi C.Q."/>
            <person name="Wang Y.N."/>
            <person name="Tang Y.Q."/>
            <person name="Li G.Y."/>
            <person name="Wu X.L."/>
        </authorList>
    </citation>
    <scope>NUCLEOTIDE SEQUENCE [LARGE SCALE GENOMIC DNA]</scope>
    <source>
        <strain evidence="2">DSM 45089 / DQS3-9A1</strain>
    </source>
</reference>
<proteinExistence type="predicted"/>
<keyword evidence="2" id="KW-1185">Reference proteome</keyword>